<dbReference type="GO" id="GO:0006171">
    <property type="term" value="P:cAMP biosynthetic process"/>
    <property type="evidence" value="ECO:0007669"/>
    <property type="project" value="InterPro"/>
</dbReference>
<evidence type="ECO:0000256" key="5">
    <source>
        <dbReference type="ARBA" id="ARBA00022695"/>
    </source>
</evidence>
<keyword evidence="2 10" id="KW-1003">Cell membrane</keyword>
<dbReference type="GO" id="GO:0004016">
    <property type="term" value="F:adenylate cyclase activity"/>
    <property type="evidence" value="ECO:0007669"/>
    <property type="project" value="UniProtKB-UniRule"/>
</dbReference>
<reference evidence="12 13" key="1">
    <citation type="journal article" date="2019" name="Nat. Microbiol.">
        <title>Mediterranean grassland soil C-N compound turnover is dependent on rainfall and depth, and is mediated by genomically divergent microorganisms.</title>
        <authorList>
            <person name="Diamond S."/>
            <person name="Andeer P.F."/>
            <person name="Li Z."/>
            <person name="Crits-Christoph A."/>
            <person name="Burstein D."/>
            <person name="Anantharaman K."/>
            <person name="Lane K.R."/>
            <person name="Thomas B.C."/>
            <person name="Pan C."/>
            <person name="Northen T.R."/>
            <person name="Banfield J.F."/>
        </authorList>
    </citation>
    <scope>NUCLEOTIDE SEQUENCE [LARGE SCALE GENOMIC DNA]</scope>
    <source>
        <strain evidence="12">WS_9</strain>
    </source>
</reference>
<feature type="domain" description="DAC" evidence="11">
    <location>
        <begin position="79"/>
        <end position="236"/>
    </location>
</feature>
<dbReference type="PIRSF" id="PIRSF004793">
    <property type="entry name" value="UCP004793"/>
    <property type="match status" value="1"/>
</dbReference>
<dbReference type="InterPro" id="IPR014046">
    <property type="entry name" value="C-di-AMP_synthase"/>
</dbReference>
<feature type="transmembrane region" description="Helical" evidence="10">
    <location>
        <begin position="6"/>
        <end position="26"/>
    </location>
</feature>
<dbReference type="NCBIfam" id="TIGR00159">
    <property type="entry name" value="diadenylate cyclase CdaA"/>
    <property type="match status" value="1"/>
</dbReference>
<sequence length="265" mass="29114">MIELKPQILVDVIDILIVAFLFYRLFAMIKGTRAAQMFVGLVFIVIASIIAQWFRLNALNWIIGSLKTVWVILFVILFQPELRALLTHVGQNRLLRALIRVGDGGVLKEILAAVEDMSKERRGALIVVERDMGLRDYIETGTKLDAAVTKELLETLFTPHSPLHDGAVVIRSDQIAAAGCILPLSETPGLSPILGTRHRAALGLAEETDACVFVVSEETGAISIAHKGELKWNLDEGQLRSELAAIFNPRPDETTEVEKEAAQGA</sequence>
<dbReference type="InterPro" id="IPR045585">
    <property type="entry name" value="CdaA_N"/>
</dbReference>
<comment type="caution">
    <text evidence="10">Lacks conserved residue(s) required for the propagation of feature annotation.</text>
</comment>
<evidence type="ECO:0000259" key="11">
    <source>
        <dbReference type="PROSITE" id="PS51794"/>
    </source>
</evidence>
<gene>
    <name evidence="10" type="primary">dacA</name>
    <name evidence="12" type="ORF">E6K79_07535</name>
</gene>
<name>A0A538TLI2_UNCEI</name>
<feature type="transmembrane region" description="Helical" evidence="10">
    <location>
        <begin position="38"/>
        <end position="55"/>
    </location>
</feature>
<protein>
    <recommendedName>
        <fullName evidence="10">Diadenylate cyclase</fullName>
        <shortName evidence="10">DAC</shortName>
        <ecNumber evidence="10">2.7.7.85</ecNumber>
    </recommendedName>
    <alternativeName>
        <fullName evidence="10">Cyclic-di-AMP synthase</fullName>
        <shortName evidence="10">c-di-AMP synthase</shortName>
    </alternativeName>
</protein>
<evidence type="ECO:0000256" key="2">
    <source>
        <dbReference type="ARBA" id="ARBA00022475"/>
    </source>
</evidence>
<dbReference type="InterPro" id="IPR050338">
    <property type="entry name" value="DisA"/>
</dbReference>
<dbReference type="GO" id="GO:0005524">
    <property type="term" value="F:ATP binding"/>
    <property type="evidence" value="ECO:0007669"/>
    <property type="project" value="UniProtKB-UniRule"/>
</dbReference>
<keyword evidence="5 10" id="KW-0548">Nucleotidyltransferase</keyword>
<dbReference type="InterPro" id="IPR003390">
    <property type="entry name" value="DNA_integrity_scan_DisA_N"/>
</dbReference>
<dbReference type="InterPro" id="IPR036888">
    <property type="entry name" value="DNA_integrity_DisA_N_sf"/>
</dbReference>
<feature type="transmembrane region" description="Helical" evidence="10">
    <location>
        <begin position="61"/>
        <end position="78"/>
    </location>
</feature>
<dbReference type="FunFam" id="3.40.1700.10:FF:000002">
    <property type="entry name" value="Diadenylate cyclase"/>
    <property type="match status" value="1"/>
</dbReference>
<keyword evidence="3 10" id="KW-0808">Transferase</keyword>
<dbReference type="InterPro" id="IPR034701">
    <property type="entry name" value="CdaA"/>
</dbReference>
<evidence type="ECO:0000256" key="9">
    <source>
        <dbReference type="ARBA" id="ARBA00023136"/>
    </source>
</evidence>
<dbReference type="PANTHER" id="PTHR34185:SF1">
    <property type="entry name" value="DIADENYLATE CYCLASE"/>
    <property type="match status" value="1"/>
</dbReference>
<evidence type="ECO:0000313" key="12">
    <source>
        <dbReference type="EMBL" id="TMQ64470.1"/>
    </source>
</evidence>
<dbReference type="SUPFAM" id="SSF143597">
    <property type="entry name" value="YojJ-like"/>
    <property type="match status" value="1"/>
</dbReference>
<evidence type="ECO:0000256" key="1">
    <source>
        <dbReference type="ARBA" id="ARBA00000877"/>
    </source>
</evidence>
<dbReference type="GO" id="GO:0106408">
    <property type="term" value="F:diadenylate cyclase activity"/>
    <property type="evidence" value="ECO:0007669"/>
    <property type="project" value="UniProtKB-EC"/>
</dbReference>
<dbReference type="Gene3D" id="3.40.1700.10">
    <property type="entry name" value="DNA integrity scanning protein, DisA, N-terminal domain"/>
    <property type="match status" value="1"/>
</dbReference>
<evidence type="ECO:0000256" key="10">
    <source>
        <dbReference type="HAMAP-Rule" id="MF_01499"/>
    </source>
</evidence>
<keyword evidence="8 10" id="KW-1133">Transmembrane helix</keyword>
<accession>A0A538TLI2</accession>
<comment type="subunit">
    <text evidence="10">Probably a homodimer.</text>
</comment>
<keyword evidence="6 10" id="KW-0547">Nucleotide-binding</keyword>
<dbReference type="PANTHER" id="PTHR34185">
    <property type="entry name" value="DIADENYLATE CYCLASE"/>
    <property type="match status" value="1"/>
</dbReference>
<comment type="caution">
    <text evidence="12">The sequence shown here is derived from an EMBL/GenBank/DDBJ whole genome shotgun (WGS) entry which is preliminary data.</text>
</comment>
<evidence type="ECO:0000256" key="8">
    <source>
        <dbReference type="ARBA" id="ARBA00022989"/>
    </source>
</evidence>
<dbReference type="Pfam" id="PF19293">
    <property type="entry name" value="CdaA_N"/>
    <property type="match status" value="1"/>
</dbReference>
<keyword evidence="9 10" id="KW-0472">Membrane</keyword>
<evidence type="ECO:0000256" key="3">
    <source>
        <dbReference type="ARBA" id="ARBA00022679"/>
    </source>
</evidence>
<keyword evidence="7 10" id="KW-0067">ATP-binding</keyword>
<evidence type="ECO:0000256" key="4">
    <source>
        <dbReference type="ARBA" id="ARBA00022692"/>
    </source>
</evidence>
<comment type="function">
    <text evidence="10">Catalyzes the condensation of 2 ATP molecules into cyclic di-AMP (c-di-AMP), a second messenger used to regulate differing processes in different bacteria.</text>
</comment>
<dbReference type="EMBL" id="VBOZ01000020">
    <property type="protein sequence ID" value="TMQ64470.1"/>
    <property type="molecule type" value="Genomic_DNA"/>
</dbReference>
<evidence type="ECO:0000313" key="13">
    <source>
        <dbReference type="Proteomes" id="UP000317691"/>
    </source>
</evidence>
<organism evidence="12 13">
    <name type="scientific">Eiseniibacteriota bacterium</name>
    <dbReference type="NCBI Taxonomy" id="2212470"/>
    <lineage>
        <taxon>Bacteria</taxon>
        <taxon>Candidatus Eiseniibacteriota</taxon>
    </lineage>
</organism>
<dbReference type="Pfam" id="PF02457">
    <property type="entry name" value="DAC"/>
    <property type="match status" value="1"/>
</dbReference>
<comment type="similarity">
    <text evidence="10">Belongs to the adenylate cyclase family. DacA/CdaA subfamily.</text>
</comment>
<comment type="catalytic activity">
    <reaction evidence="1 10">
        <text>2 ATP = 3',3'-c-di-AMP + 2 diphosphate</text>
        <dbReference type="Rhea" id="RHEA:35655"/>
        <dbReference type="ChEBI" id="CHEBI:30616"/>
        <dbReference type="ChEBI" id="CHEBI:33019"/>
        <dbReference type="ChEBI" id="CHEBI:71500"/>
        <dbReference type="EC" id="2.7.7.85"/>
    </reaction>
</comment>
<dbReference type="PROSITE" id="PS51794">
    <property type="entry name" value="DAC"/>
    <property type="match status" value="1"/>
</dbReference>
<proteinExistence type="inferred from homology"/>
<evidence type="ECO:0000256" key="6">
    <source>
        <dbReference type="ARBA" id="ARBA00022741"/>
    </source>
</evidence>
<keyword evidence="4 10" id="KW-0812">Transmembrane</keyword>
<dbReference type="HAMAP" id="MF_01499">
    <property type="entry name" value="DacA"/>
    <property type="match status" value="1"/>
</dbReference>
<dbReference type="Proteomes" id="UP000317691">
    <property type="component" value="Unassembled WGS sequence"/>
</dbReference>
<dbReference type="EC" id="2.7.7.85" evidence="10"/>
<evidence type="ECO:0000256" key="7">
    <source>
        <dbReference type="ARBA" id="ARBA00022840"/>
    </source>
</evidence>
<dbReference type="AlphaFoldDB" id="A0A538TLI2"/>